<sequence length="115" mass="13393">MIISIGTDIIKIDRMNTKLSEKILSENEKKIYIKINSEKRKKEFLSGRFSLKESIIKAIGHSLIMKDISILNDEKGKPYLEKQSQEIIKLQDFNVHLSISHEKEYAVTFVIIEKQ</sequence>
<dbReference type="EMBL" id="QGGI01000006">
    <property type="protein sequence ID" value="PWJ95202.1"/>
    <property type="molecule type" value="Genomic_DNA"/>
</dbReference>
<dbReference type="HAMAP" id="MF_00101">
    <property type="entry name" value="AcpS"/>
    <property type="match status" value="1"/>
</dbReference>
<protein>
    <recommendedName>
        <fullName evidence="8">Holo-[acyl-carrier-protein] synthase</fullName>
        <shortName evidence="8">Holo-ACP synthase</shortName>
        <ecNumber evidence="8">2.7.8.7</ecNumber>
    </recommendedName>
    <alternativeName>
        <fullName evidence="8">4'-phosphopantetheinyl transferase AcpS</fullName>
    </alternativeName>
</protein>
<evidence type="ECO:0000313" key="10">
    <source>
        <dbReference type="EMBL" id="PWJ95202.1"/>
    </source>
</evidence>
<dbReference type="InterPro" id="IPR004568">
    <property type="entry name" value="Ppantetheine-prot_Trfase_dom"/>
</dbReference>
<dbReference type="Proteomes" id="UP000245921">
    <property type="component" value="Unassembled WGS sequence"/>
</dbReference>
<dbReference type="SUPFAM" id="SSF56214">
    <property type="entry name" value="4'-phosphopantetheinyl transferase"/>
    <property type="match status" value="1"/>
</dbReference>
<reference evidence="10 11" key="1">
    <citation type="submission" date="2018-05" db="EMBL/GenBank/DDBJ databases">
        <title>Genomic Encyclopedia of Type Strains, Phase IV (KMG-IV): sequencing the most valuable type-strain genomes for metagenomic binning, comparative biology and taxonomic classification.</title>
        <authorList>
            <person name="Goeker M."/>
        </authorList>
    </citation>
    <scope>NUCLEOTIDE SEQUENCE [LARGE SCALE GENOMIC DNA]</scope>
    <source>
        <strain evidence="10 11">DSM 24906</strain>
    </source>
</reference>
<keyword evidence="11" id="KW-1185">Reference proteome</keyword>
<dbReference type="GO" id="GO:0000287">
    <property type="term" value="F:magnesium ion binding"/>
    <property type="evidence" value="ECO:0007669"/>
    <property type="project" value="UniProtKB-UniRule"/>
</dbReference>
<keyword evidence="6 8" id="KW-0443">Lipid metabolism</keyword>
<feature type="binding site" evidence="8">
    <location>
        <position position="8"/>
    </location>
    <ligand>
        <name>Mg(2+)</name>
        <dbReference type="ChEBI" id="CHEBI:18420"/>
    </ligand>
</feature>
<dbReference type="GO" id="GO:0006633">
    <property type="term" value="P:fatty acid biosynthetic process"/>
    <property type="evidence" value="ECO:0007669"/>
    <property type="project" value="UniProtKB-UniRule"/>
</dbReference>
<comment type="similarity">
    <text evidence="8">Belongs to the P-Pant transferase superfamily. AcpS family.</text>
</comment>
<dbReference type="InterPro" id="IPR002582">
    <property type="entry name" value="ACPS"/>
</dbReference>
<dbReference type="Pfam" id="PF01648">
    <property type="entry name" value="ACPS"/>
    <property type="match status" value="1"/>
</dbReference>
<dbReference type="EC" id="2.7.8.7" evidence="8"/>
<feature type="domain" description="4'-phosphopantetheinyl transferase" evidence="9">
    <location>
        <begin position="4"/>
        <end position="110"/>
    </location>
</feature>
<dbReference type="GO" id="GO:0008897">
    <property type="term" value="F:holo-[acyl-carrier-protein] synthase activity"/>
    <property type="evidence" value="ECO:0007669"/>
    <property type="project" value="UniProtKB-UniRule"/>
</dbReference>
<evidence type="ECO:0000256" key="8">
    <source>
        <dbReference type="HAMAP-Rule" id="MF_00101"/>
    </source>
</evidence>
<comment type="cofactor">
    <cofactor evidence="8">
        <name>Mg(2+)</name>
        <dbReference type="ChEBI" id="CHEBI:18420"/>
    </cofactor>
</comment>
<dbReference type="AlphaFoldDB" id="A0AA45C765"/>
<dbReference type="NCBIfam" id="TIGR00516">
    <property type="entry name" value="acpS"/>
    <property type="match status" value="1"/>
</dbReference>
<evidence type="ECO:0000256" key="2">
    <source>
        <dbReference type="ARBA" id="ARBA00022679"/>
    </source>
</evidence>
<comment type="subcellular location">
    <subcellularLocation>
        <location evidence="8">Cytoplasm</location>
    </subcellularLocation>
</comment>
<comment type="catalytic activity">
    <reaction evidence="8">
        <text>apo-[ACP] + CoA = holo-[ACP] + adenosine 3',5'-bisphosphate + H(+)</text>
        <dbReference type="Rhea" id="RHEA:12068"/>
        <dbReference type="Rhea" id="RHEA-COMP:9685"/>
        <dbReference type="Rhea" id="RHEA-COMP:9690"/>
        <dbReference type="ChEBI" id="CHEBI:15378"/>
        <dbReference type="ChEBI" id="CHEBI:29999"/>
        <dbReference type="ChEBI" id="CHEBI:57287"/>
        <dbReference type="ChEBI" id="CHEBI:58343"/>
        <dbReference type="ChEBI" id="CHEBI:64479"/>
        <dbReference type="EC" id="2.7.8.7"/>
    </reaction>
</comment>
<evidence type="ECO:0000256" key="5">
    <source>
        <dbReference type="ARBA" id="ARBA00022842"/>
    </source>
</evidence>
<dbReference type="NCBIfam" id="TIGR00556">
    <property type="entry name" value="pantethn_trn"/>
    <property type="match status" value="1"/>
</dbReference>
<evidence type="ECO:0000313" key="11">
    <source>
        <dbReference type="Proteomes" id="UP000245921"/>
    </source>
</evidence>
<evidence type="ECO:0000259" key="9">
    <source>
        <dbReference type="Pfam" id="PF01648"/>
    </source>
</evidence>
<evidence type="ECO:0000256" key="3">
    <source>
        <dbReference type="ARBA" id="ARBA00022723"/>
    </source>
</evidence>
<gene>
    <name evidence="8" type="primary">acpS</name>
    <name evidence="10" type="ORF">C7380_1068</name>
</gene>
<comment type="function">
    <text evidence="8">Transfers the 4'-phosphopantetheine moiety from coenzyme A to a Ser of acyl-carrier-protein.</text>
</comment>
<keyword evidence="8" id="KW-0963">Cytoplasm</keyword>
<keyword evidence="2 8" id="KW-0808">Transferase</keyword>
<comment type="caution">
    <text evidence="10">The sequence shown here is derived from an EMBL/GenBank/DDBJ whole genome shotgun (WGS) entry which is preliminary data.</text>
</comment>
<dbReference type="RefSeq" id="WP_109604453.1">
    <property type="nucleotide sequence ID" value="NZ_JAMHJO010000006.1"/>
</dbReference>
<feature type="binding site" evidence="8">
    <location>
        <position position="53"/>
    </location>
    <ligand>
        <name>Mg(2+)</name>
        <dbReference type="ChEBI" id="CHEBI:18420"/>
    </ligand>
</feature>
<evidence type="ECO:0000256" key="6">
    <source>
        <dbReference type="ARBA" id="ARBA00023098"/>
    </source>
</evidence>
<keyword evidence="5 8" id="KW-0460">Magnesium</keyword>
<dbReference type="InterPro" id="IPR037143">
    <property type="entry name" value="4-PPantetheinyl_Trfase_dom_sf"/>
</dbReference>
<keyword evidence="4 8" id="KW-0276">Fatty acid metabolism</keyword>
<keyword evidence="1 8" id="KW-0444">Lipid biosynthesis</keyword>
<dbReference type="InterPro" id="IPR008278">
    <property type="entry name" value="4-PPantetheinyl_Trfase_dom"/>
</dbReference>
<accession>A0AA45C765</accession>
<keyword evidence="7 8" id="KW-0275">Fatty acid biosynthesis</keyword>
<name>A0AA45C765_9BACT</name>
<evidence type="ECO:0000256" key="1">
    <source>
        <dbReference type="ARBA" id="ARBA00022516"/>
    </source>
</evidence>
<proteinExistence type="inferred from homology"/>
<evidence type="ECO:0000256" key="7">
    <source>
        <dbReference type="ARBA" id="ARBA00023160"/>
    </source>
</evidence>
<dbReference type="GO" id="GO:0005737">
    <property type="term" value="C:cytoplasm"/>
    <property type="evidence" value="ECO:0007669"/>
    <property type="project" value="UniProtKB-SubCell"/>
</dbReference>
<evidence type="ECO:0000256" key="4">
    <source>
        <dbReference type="ARBA" id="ARBA00022832"/>
    </source>
</evidence>
<dbReference type="Gene3D" id="3.90.470.20">
    <property type="entry name" value="4'-phosphopantetheinyl transferase domain"/>
    <property type="match status" value="1"/>
</dbReference>
<keyword evidence="3 8" id="KW-0479">Metal-binding</keyword>
<organism evidence="10 11">
    <name type="scientific">Oceanotoga teriensis</name>
    <dbReference type="NCBI Taxonomy" id="515440"/>
    <lineage>
        <taxon>Bacteria</taxon>
        <taxon>Thermotogati</taxon>
        <taxon>Thermotogota</taxon>
        <taxon>Thermotogae</taxon>
        <taxon>Petrotogales</taxon>
        <taxon>Petrotogaceae</taxon>
        <taxon>Oceanotoga</taxon>
    </lineage>
</organism>